<evidence type="ECO:0000313" key="3">
    <source>
        <dbReference type="EMBL" id="KAL2829413.1"/>
    </source>
</evidence>
<dbReference type="PANTHER" id="PTHR48070:SF6">
    <property type="entry name" value="ESTERASE OVCA2"/>
    <property type="match status" value="1"/>
</dbReference>
<dbReference type="GO" id="GO:0016787">
    <property type="term" value="F:hydrolase activity"/>
    <property type="evidence" value="ECO:0007669"/>
    <property type="project" value="UniProtKB-KW"/>
</dbReference>
<dbReference type="EMBL" id="JBFXLS010000016">
    <property type="protein sequence ID" value="KAL2829413.1"/>
    <property type="molecule type" value="Genomic_DNA"/>
</dbReference>
<evidence type="ECO:0000313" key="4">
    <source>
        <dbReference type="Proteomes" id="UP001610335"/>
    </source>
</evidence>
<name>A0ABR4INR9_9EURO</name>
<dbReference type="Gene3D" id="3.40.50.1820">
    <property type="entry name" value="alpha/beta hydrolase"/>
    <property type="match status" value="1"/>
</dbReference>
<dbReference type="Pfam" id="PF03959">
    <property type="entry name" value="FSH1"/>
    <property type="match status" value="1"/>
</dbReference>
<dbReference type="SUPFAM" id="SSF53474">
    <property type="entry name" value="alpha/beta-Hydrolases"/>
    <property type="match status" value="1"/>
</dbReference>
<dbReference type="Proteomes" id="UP001610335">
    <property type="component" value="Unassembled WGS sequence"/>
</dbReference>
<organism evidence="3 4">
    <name type="scientific">Aspergillus cavernicola</name>
    <dbReference type="NCBI Taxonomy" id="176166"/>
    <lineage>
        <taxon>Eukaryota</taxon>
        <taxon>Fungi</taxon>
        <taxon>Dikarya</taxon>
        <taxon>Ascomycota</taxon>
        <taxon>Pezizomycotina</taxon>
        <taxon>Eurotiomycetes</taxon>
        <taxon>Eurotiomycetidae</taxon>
        <taxon>Eurotiales</taxon>
        <taxon>Aspergillaceae</taxon>
        <taxon>Aspergillus</taxon>
        <taxon>Aspergillus subgen. Nidulantes</taxon>
    </lineage>
</organism>
<comment type="caution">
    <text evidence="3">The sequence shown here is derived from an EMBL/GenBank/DDBJ whole genome shotgun (WGS) entry which is preliminary data.</text>
</comment>
<gene>
    <name evidence="3" type="ORF">BDW59DRAFT_159001</name>
</gene>
<evidence type="ECO:0000256" key="1">
    <source>
        <dbReference type="ARBA" id="ARBA00022801"/>
    </source>
</evidence>
<protein>
    <submittedName>
        <fullName evidence="3">Serine hydrolase-domain-containing protein</fullName>
    </submittedName>
</protein>
<dbReference type="InterPro" id="IPR005645">
    <property type="entry name" value="FSH-like_dom"/>
</dbReference>
<keyword evidence="1 3" id="KW-0378">Hydrolase</keyword>
<sequence>MIIDEIYHDKYFDPCSVQDTRNLIEALNWTLPDSYWMTRCKGHLVTELDYAIALGSVVDWAEFCLGPSPPPNLPSHPEGLEFIFPDAPFRFGSDSEESSGLESRAWWLNLDDVSRYIGLEDTLIRLSESLDGRPIHAAVGFSQGGALAAMVTSLCDSSMDGTRRGLLAAQGIPVDTFLKNLPGQQPLEFVVCNWGFRGTMKYYSGFYTSTLTTPSLHIIAALDTLIDEKQGLDIVSDFERLELVYHLDGHYILRDRVFLDRVGQFFGGSCCHGGVQAMLINCRDARC</sequence>
<dbReference type="InterPro" id="IPR029058">
    <property type="entry name" value="AB_hydrolase_fold"/>
</dbReference>
<feature type="domain" description="Serine hydrolase" evidence="2">
    <location>
        <begin position="78"/>
        <end position="252"/>
    </location>
</feature>
<dbReference type="InterPro" id="IPR050593">
    <property type="entry name" value="LovG"/>
</dbReference>
<proteinExistence type="predicted"/>
<accession>A0ABR4INR9</accession>
<reference evidence="3 4" key="1">
    <citation type="submission" date="2024-07" db="EMBL/GenBank/DDBJ databases">
        <title>Section-level genome sequencing and comparative genomics of Aspergillus sections Usti and Cavernicolus.</title>
        <authorList>
            <consortium name="Lawrence Berkeley National Laboratory"/>
            <person name="Nybo J.L."/>
            <person name="Vesth T.C."/>
            <person name="Theobald S."/>
            <person name="Frisvad J.C."/>
            <person name="Larsen T.O."/>
            <person name="Kjaerboelling I."/>
            <person name="Rothschild-Mancinelli K."/>
            <person name="Lyhne E.K."/>
            <person name="Kogle M.E."/>
            <person name="Barry K."/>
            <person name="Clum A."/>
            <person name="Na H."/>
            <person name="Ledsgaard L."/>
            <person name="Lin J."/>
            <person name="Lipzen A."/>
            <person name="Kuo A."/>
            <person name="Riley R."/>
            <person name="Mondo S."/>
            <person name="LaButti K."/>
            <person name="Haridas S."/>
            <person name="Pangalinan J."/>
            <person name="Salamov A.A."/>
            <person name="Simmons B.A."/>
            <person name="Magnuson J.K."/>
            <person name="Chen J."/>
            <person name="Drula E."/>
            <person name="Henrissat B."/>
            <person name="Wiebenga A."/>
            <person name="Lubbers R.J."/>
            <person name="Gomes A.C."/>
            <person name="Makela M.R."/>
            <person name="Stajich J."/>
            <person name="Grigoriev I.V."/>
            <person name="Mortensen U.H."/>
            <person name="De vries R.P."/>
            <person name="Baker S.E."/>
            <person name="Andersen M.R."/>
        </authorList>
    </citation>
    <scope>NUCLEOTIDE SEQUENCE [LARGE SCALE GENOMIC DNA]</scope>
    <source>
        <strain evidence="3 4">CBS 600.67</strain>
    </source>
</reference>
<evidence type="ECO:0000259" key="2">
    <source>
        <dbReference type="Pfam" id="PF03959"/>
    </source>
</evidence>
<keyword evidence="4" id="KW-1185">Reference proteome</keyword>
<dbReference type="PANTHER" id="PTHR48070">
    <property type="entry name" value="ESTERASE OVCA2"/>
    <property type="match status" value="1"/>
</dbReference>